<name>A0AAU9IT65_9CILI</name>
<dbReference type="AlphaFoldDB" id="A0AAU9IT65"/>
<dbReference type="EMBL" id="CAJZBQ010000018">
    <property type="protein sequence ID" value="CAG9317239.1"/>
    <property type="molecule type" value="Genomic_DNA"/>
</dbReference>
<accession>A0AAU9IT65</accession>
<reference evidence="2" key="1">
    <citation type="submission" date="2021-09" db="EMBL/GenBank/DDBJ databases">
        <authorList>
            <consortium name="AG Swart"/>
            <person name="Singh M."/>
            <person name="Singh A."/>
            <person name="Seah K."/>
            <person name="Emmerich C."/>
        </authorList>
    </citation>
    <scope>NUCLEOTIDE SEQUENCE</scope>
    <source>
        <strain evidence="2">ATCC30299</strain>
    </source>
</reference>
<protein>
    <submittedName>
        <fullName evidence="2">Uncharacterized protein</fullName>
    </submittedName>
</protein>
<evidence type="ECO:0000256" key="1">
    <source>
        <dbReference type="SAM" id="Coils"/>
    </source>
</evidence>
<proteinExistence type="predicted"/>
<evidence type="ECO:0000313" key="3">
    <source>
        <dbReference type="Proteomes" id="UP001162131"/>
    </source>
</evidence>
<comment type="caution">
    <text evidence="2">The sequence shown here is derived from an EMBL/GenBank/DDBJ whole genome shotgun (WGS) entry which is preliminary data.</text>
</comment>
<evidence type="ECO:0000313" key="2">
    <source>
        <dbReference type="EMBL" id="CAG9317239.1"/>
    </source>
</evidence>
<keyword evidence="3" id="KW-1185">Reference proteome</keyword>
<feature type="coiled-coil region" evidence="1">
    <location>
        <begin position="50"/>
        <end position="127"/>
    </location>
</feature>
<gene>
    <name evidence="2" type="ORF">BSTOLATCC_MIC18493</name>
</gene>
<sequence>MSKLEQAYQEENKSLREENRIIRNNLPKLTNIIQGHNPSVILTGNMHQEVESMLSIIQKQRELIEQLESQLEQSQNNYENVLEQSLVLARKAAREPVHPTSYLQEMVEREEAKVRELEDVLKDKTSKTARELAHLKYTEVEQTAEMSTRSVVATPTVRSPSISMLGNKQEAFAKKKQSRF</sequence>
<dbReference type="Proteomes" id="UP001162131">
    <property type="component" value="Unassembled WGS sequence"/>
</dbReference>
<organism evidence="2 3">
    <name type="scientific">Blepharisma stoltei</name>
    <dbReference type="NCBI Taxonomy" id="1481888"/>
    <lineage>
        <taxon>Eukaryota</taxon>
        <taxon>Sar</taxon>
        <taxon>Alveolata</taxon>
        <taxon>Ciliophora</taxon>
        <taxon>Postciliodesmatophora</taxon>
        <taxon>Heterotrichea</taxon>
        <taxon>Heterotrichida</taxon>
        <taxon>Blepharismidae</taxon>
        <taxon>Blepharisma</taxon>
    </lineage>
</organism>
<keyword evidence="1" id="KW-0175">Coiled coil</keyword>